<protein>
    <recommendedName>
        <fullName evidence="3">histidine kinase</fullName>
        <ecNumber evidence="3">2.7.13.3</ecNumber>
    </recommendedName>
</protein>
<dbReference type="InterPro" id="IPR050482">
    <property type="entry name" value="Sensor_HK_TwoCompSys"/>
</dbReference>
<accession>A0A2S2CVV4</accession>
<reference evidence="12" key="1">
    <citation type="submission" date="2018-05" db="EMBL/GenBank/DDBJ databases">
        <title>Azospirillum thermophila sp. nov., a novel isolated from hot spring.</title>
        <authorList>
            <person name="Zhao Z."/>
        </authorList>
    </citation>
    <scope>NUCLEOTIDE SEQUENCE [LARGE SCALE GENOMIC DNA]</scope>
    <source>
        <strain evidence="12">CFH 70021</strain>
    </source>
</reference>
<comment type="catalytic activity">
    <reaction evidence="1">
        <text>ATP + protein L-histidine = ADP + protein N-phospho-L-histidine.</text>
        <dbReference type="EC" id="2.7.13.3"/>
    </reaction>
</comment>
<dbReference type="AlphaFoldDB" id="A0A2S2CVV4"/>
<dbReference type="PANTHER" id="PTHR24421">
    <property type="entry name" value="NITRATE/NITRITE SENSOR PROTEIN NARX-RELATED"/>
    <property type="match status" value="1"/>
</dbReference>
<evidence type="ECO:0000259" key="10">
    <source>
        <dbReference type="PROSITE" id="PS50885"/>
    </source>
</evidence>
<dbReference type="EC" id="2.7.13.3" evidence="3"/>
<dbReference type="PROSITE" id="PS50109">
    <property type="entry name" value="HIS_KIN"/>
    <property type="match status" value="1"/>
</dbReference>
<feature type="domain" description="HAMP" evidence="10">
    <location>
        <begin position="127"/>
        <end position="179"/>
    </location>
</feature>
<dbReference type="Pfam" id="PF07730">
    <property type="entry name" value="HisKA_3"/>
    <property type="match status" value="1"/>
</dbReference>
<dbReference type="KEGG" id="azz:DEW08_18935"/>
<evidence type="ECO:0000313" key="12">
    <source>
        <dbReference type="Proteomes" id="UP000245629"/>
    </source>
</evidence>
<keyword evidence="8" id="KW-1133">Transmembrane helix</keyword>
<gene>
    <name evidence="11" type="ORF">DEW08_18935</name>
</gene>
<dbReference type="InterPro" id="IPR005467">
    <property type="entry name" value="His_kinase_dom"/>
</dbReference>
<evidence type="ECO:0000313" key="11">
    <source>
        <dbReference type="EMBL" id="AWK88525.1"/>
    </source>
</evidence>
<dbReference type="Gene3D" id="3.30.565.10">
    <property type="entry name" value="Histidine kinase-like ATPase, C-terminal domain"/>
    <property type="match status" value="1"/>
</dbReference>
<dbReference type="Pfam" id="PF02518">
    <property type="entry name" value="HATPase_c"/>
    <property type="match status" value="1"/>
</dbReference>
<keyword evidence="8" id="KW-0472">Membrane</keyword>
<dbReference type="InterPro" id="IPR011712">
    <property type="entry name" value="Sig_transdc_His_kin_sub3_dim/P"/>
</dbReference>
<evidence type="ECO:0000256" key="8">
    <source>
        <dbReference type="SAM" id="Phobius"/>
    </source>
</evidence>
<dbReference type="Gene3D" id="6.10.340.10">
    <property type="match status" value="1"/>
</dbReference>
<keyword evidence="8" id="KW-0812">Transmembrane</keyword>
<comment type="subcellular location">
    <subcellularLocation>
        <location evidence="2">Membrane</location>
    </subcellularLocation>
</comment>
<keyword evidence="4" id="KW-0597">Phosphoprotein</keyword>
<evidence type="ECO:0000256" key="2">
    <source>
        <dbReference type="ARBA" id="ARBA00004370"/>
    </source>
</evidence>
<feature type="transmembrane region" description="Helical" evidence="8">
    <location>
        <begin position="107"/>
        <end position="126"/>
    </location>
</feature>
<name>A0A2S2CVV4_9PROT</name>
<dbReference type="CDD" id="cd16917">
    <property type="entry name" value="HATPase_UhpB-NarQ-NarX-like"/>
    <property type="match status" value="1"/>
</dbReference>
<dbReference type="InterPro" id="IPR036890">
    <property type="entry name" value="HATPase_C_sf"/>
</dbReference>
<keyword evidence="7" id="KW-0902">Two-component regulatory system</keyword>
<dbReference type="InterPro" id="IPR003594">
    <property type="entry name" value="HATPase_dom"/>
</dbReference>
<keyword evidence="12" id="KW-1185">Reference proteome</keyword>
<organism evidence="11 12">
    <name type="scientific">Azospirillum thermophilum</name>
    <dbReference type="NCBI Taxonomy" id="2202148"/>
    <lineage>
        <taxon>Bacteria</taxon>
        <taxon>Pseudomonadati</taxon>
        <taxon>Pseudomonadota</taxon>
        <taxon>Alphaproteobacteria</taxon>
        <taxon>Rhodospirillales</taxon>
        <taxon>Azospirillaceae</taxon>
        <taxon>Azospirillum</taxon>
    </lineage>
</organism>
<keyword evidence="6 11" id="KW-0418">Kinase</keyword>
<feature type="domain" description="Histidine kinase" evidence="9">
    <location>
        <begin position="202"/>
        <end position="410"/>
    </location>
</feature>
<dbReference type="Proteomes" id="UP000245629">
    <property type="component" value="Chromosome 3"/>
</dbReference>
<dbReference type="PANTHER" id="PTHR24421:SF58">
    <property type="entry name" value="SIGNAL TRANSDUCTION HISTIDINE-PROTEIN KINASE_PHOSPHATASE UHPB"/>
    <property type="match status" value="1"/>
</dbReference>
<dbReference type="GO" id="GO:0046983">
    <property type="term" value="F:protein dimerization activity"/>
    <property type="evidence" value="ECO:0007669"/>
    <property type="project" value="InterPro"/>
</dbReference>
<evidence type="ECO:0000259" key="9">
    <source>
        <dbReference type="PROSITE" id="PS50109"/>
    </source>
</evidence>
<evidence type="ECO:0000256" key="6">
    <source>
        <dbReference type="ARBA" id="ARBA00022777"/>
    </source>
</evidence>
<evidence type="ECO:0000256" key="5">
    <source>
        <dbReference type="ARBA" id="ARBA00022679"/>
    </source>
</evidence>
<dbReference type="Gene3D" id="1.20.5.1930">
    <property type="match status" value="1"/>
</dbReference>
<dbReference type="SMART" id="SM00387">
    <property type="entry name" value="HATPase_c"/>
    <property type="match status" value="1"/>
</dbReference>
<dbReference type="OrthoDB" id="9778496at2"/>
<dbReference type="PROSITE" id="PS50885">
    <property type="entry name" value="HAMP"/>
    <property type="match status" value="1"/>
</dbReference>
<dbReference type="EMBL" id="CP029354">
    <property type="protein sequence ID" value="AWK88525.1"/>
    <property type="molecule type" value="Genomic_DNA"/>
</dbReference>
<dbReference type="GO" id="GO:0016020">
    <property type="term" value="C:membrane"/>
    <property type="evidence" value="ECO:0007669"/>
    <property type="project" value="UniProtKB-SubCell"/>
</dbReference>
<evidence type="ECO:0000256" key="1">
    <source>
        <dbReference type="ARBA" id="ARBA00000085"/>
    </source>
</evidence>
<sequence>MIANAREAVQAEMRSVLNLAVALGGTARLSDAQAFNALGLRHLRVVEAGEPVPPSGPSAAGAPSWFVALIGVGIQDRILDRPGGPALRLIAEPDDEIAEVWEDMTGLALAMLVTGALLLAAAWVAVDRALRPLDRFAEAMDRLRAGTYEVRFDGGEVPELARLGAGIVALTRALAAAEAESRRLGHQLVAAQDTERREIARDLHDELGAALFGIKVDAGRILRLGDPAAAAGTAAAETVERARSILTTADTVHRLSRRILKRLRPAVLDQLPLGEALGELVGEWSRRQPGVRWTFDLRTDPDGEGLDGLDEALRITVYRLVQESLVNALRHARPSTVAVSVRVTEGEMAIRIADDGPGVDARAVGPETGSSGGFGISGMEERVRALGGQLVIGCGDLGGTEVCARLPVRRDRLAERAA</sequence>
<proteinExistence type="predicted"/>
<evidence type="ECO:0000256" key="4">
    <source>
        <dbReference type="ARBA" id="ARBA00022553"/>
    </source>
</evidence>
<keyword evidence="5" id="KW-0808">Transferase</keyword>
<evidence type="ECO:0000256" key="3">
    <source>
        <dbReference type="ARBA" id="ARBA00012438"/>
    </source>
</evidence>
<dbReference type="SUPFAM" id="SSF55874">
    <property type="entry name" value="ATPase domain of HSP90 chaperone/DNA topoisomerase II/histidine kinase"/>
    <property type="match status" value="1"/>
</dbReference>
<dbReference type="GO" id="GO:0000155">
    <property type="term" value="F:phosphorelay sensor kinase activity"/>
    <property type="evidence" value="ECO:0007669"/>
    <property type="project" value="InterPro"/>
</dbReference>
<evidence type="ECO:0000256" key="7">
    <source>
        <dbReference type="ARBA" id="ARBA00023012"/>
    </source>
</evidence>
<dbReference type="InterPro" id="IPR003660">
    <property type="entry name" value="HAMP_dom"/>
</dbReference>